<evidence type="ECO:0000256" key="3">
    <source>
        <dbReference type="ARBA" id="ARBA00022692"/>
    </source>
</evidence>
<keyword evidence="3 6" id="KW-0812">Transmembrane</keyword>
<keyword evidence="5 6" id="KW-0472">Membrane</keyword>
<organism evidence="7 8">
    <name type="scientific">Serendipita vermifera MAFF 305830</name>
    <dbReference type="NCBI Taxonomy" id="933852"/>
    <lineage>
        <taxon>Eukaryota</taxon>
        <taxon>Fungi</taxon>
        <taxon>Dikarya</taxon>
        <taxon>Basidiomycota</taxon>
        <taxon>Agaricomycotina</taxon>
        <taxon>Agaricomycetes</taxon>
        <taxon>Sebacinales</taxon>
        <taxon>Serendipitaceae</taxon>
        <taxon>Serendipita</taxon>
    </lineage>
</organism>
<dbReference type="InterPro" id="IPR007274">
    <property type="entry name" value="Cop_transporter"/>
</dbReference>
<keyword evidence="6" id="KW-0813">Transport</keyword>
<dbReference type="GO" id="GO:0005375">
    <property type="term" value="F:copper ion transmembrane transporter activity"/>
    <property type="evidence" value="ECO:0007669"/>
    <property type="project" value="UniProtKB-UniRule"/>
</dbReference>
<dbReference type="AlphaFoldDB" id="A0A0C2WWW8"/>
<evidence type="ECO:0000313" key="8">
    <source>
        <dbReference type="Proteomes" id="UP000054097"/>
    </source>
</evidence>
<keyword evidence="6" id="KW-0406">Ion transport</keyword>
<dbReference type="Proteomes" id="UP000054097">
    <property type="component" value="Unassembled WGS sequence"/>
</dbReference>
<dbReference type="HOGENOM" id="CLU_079690_0_2_1"/>
<feature type="transmembrane region" description="Helical" evidence="6">
    <location>
        <begin position="117"/>
        <end position="147"/>
    </location>
</feature>
<keyword evidence="6" id="KW-0187">Copper transport</keyword>
<dbReference type="PANTHER" id="PTHR12483:SF73">
    <property type="entry name" value="COPPER TRANSPORT PROTEIN CTR3"/>
    <property type="match status" value="1"/>
</dbReference>
<evidence type="ECO:0000256" key="5">
    <source>
        <dbReference type="ARBA" id="ARBA00023136"/>
    </source>
</evidence>
<dbReference type="EMBL" id="KN824369">
    <property type="protein sequence ID" value="KIM21862.1"/>
    <property type="molecule type" value="Genomic_DNA"/>
</dbReference>
<feature type="transmembrane region" description="Helical" evidence="6">
    <location>
        <begin position="40"/>
        <end position="59"/>
    </location>
</feature>
<accession>A0A0C2WWW8</accession>
<dbReference type="STRING" id="933852.A0A0C2WWW8"/>
<evidence type="ECO:0000256" key="6">
    <source>
        <dbReference type="RuleBase" id="RU367022"/>
    </source>
</evidence>
<sequence length="166" mass="18243">MDMGSDSMAQGPACKISMLWNWYTVDSCFVSKDWHIRSEVAFAFNVICVFILVALVEGVRRYGREYDRRIVRLASLNNIYSGTDLSGLEEGLKDGIFVPTWPQQAIRASIFGIQFGAAYILMLLAMYYNGFIIFAIILGGTAGYFIFGRDTVVGGASVGENGAACC</sequence>
<gene>
    <name evidence="7" type="ORF">M408DRAFT_333189</name>
</gene>
<dbReference type="OrthoDB" id="161814at2759"/>
<protein>
    <recommendedName>
        <fullName evidence="6">Copper transport protein</fullName>
    </recommendedName>
</protein>
<evidence type="ECO:0000256" key="1">
    <source>
        <dbReference type="ARBA" id="ARBA00004141"/>
    </source>
</evidence>
<evidence type="ECO:0000256" key="2">
    <source>
        <dbReference type="ARBA" id="ARBA00006921"/>
    </source>
</evidence>
<dbReference type="Pfam" id="PF04145">
    <property type="entry name" value="Ctr"/>
    <property type="match status" value="1"/>
</dbReference>
<comment type="subcellular location">
    <subcellularLocation>
        <location evidence="1 6">Membrane</location>
        <topology evidence="1 6">Multi-pass membrane protein</topology>
    </subcellularLocation>
</comment>
<reference evidence="8" key="2">
    <citation type="submission" date="2015-01" db="EMBL/GenBank/DDBJ databases">
        <title>Evolutionary Origins and Diversification of the Mycorrhizal Mutualists.</title>
        <authorList>
            <consortium name="DOE Joint Genome Institute"/>
            <consortium name="Mycorrhizal Genomics Consortium"/>
            <person name="Kohler A."/>
            <person name="Kuo A."/>
            <person name="Nagy L.G."/>
            <person name="Floudas D."/>
            <person name="Copeland A."/>
            <person name="Barry K.W."/>
            <person name="Cichocki N."/>
            <person name="Veneault-Fourrey C."/>
            <person name="LaButti K."/>
            <person name="Lindquist E.A."/>
            <person name="Lipzen A."/>
            <person name="Lundell T."/>
            <person name="Morin E."/>
            <person name="Murat C."/>
            <person name="Riley R."/>
            <person name="Ohm R."/>
            <person name="Sun H."/>
            <person name="Tunlid A."/>
            <person name="Henrissat B."/>
            <person name="Grigoriev I.V."/>
            <person name="Hibbett D.S."/>
            <person name="Martin F."/>
        </authorList>
    </citation>
    <scope>NUCLEOTIDE SEQUENCE [LARGE SCALE GENOMIC DNA]</scope>
    <source>
        <strain evidence="8">MAFF 305830</strain>
    </source>
</reference>
<keyword evidence="4 6" id="KW-1133">Transmembrane helix</keyword>
<keyword evidence="8" id="KW-1185">Reference proteome</keyword>
<keyword evidence="6" id="KW-0186">Copper</keyword>
<reference evidence="7 8" key="1">
    <citation type="submission" date="2014-04" db="EMBL/GenBank/DDBJ databases">
        <authorList>
            <consortium name="DOE Joint Genome Institute"/>
            <person name="Kuo A."/>
            <person name="Zuccaro A."/>
            <person name="Kohler A."/>
            <person name="Nagy L.G."/>
            <person name="Floudas D."/>
            <person name="Copeland A."/>
            <person name="Barry K.W."/>
            <person name="Cichocki N."/>
            <person name="Veneault-Fourrey C."/>
            <person name="LaButti K."/>
            <person name="Lindquist E.A."/>
            <person name="Lipzen A."/>
            <person name="Lundell T."/>
            <person name="Morin E."/>
            <person name="Murat C."/>
            <person name="Sun H."/>
            <person name="Tunlid A."/>
            <person name="Henrissat B."/>
            <person name="Grigoriev I.V."/>
            <person name="Hibbett D.S."/>
            <person name="Martin F."/>
            <person name="Nordberg H.P."/>
            <person name="Cantor M.N."/>
            <person name="Hua S.X."/>
        </authorList>
    </citation>
    <scope>NUCLEOTIDE SEQUENCE [LARGE SCALE GENOMIC DNA]</scope>
    <source>
        <strain evidence="7 8">MAFF 305830</strain>
    </source>
</reference>
<evidence type="ECO:0000313" key="7">
    <source>
        <dbReference type="EMBL" id="KIM21862.1"/>
    </source>
</evidence>
<proteinExistence type="inferred from homology"/>
<evidence type="ECO:0000256" key="4">
    <source>
        <dbReference type="ARBA" id="ARBA00022989"/>
    </source>
</evidence>
<dbReference type="GO" id="GO:0016020">
    <property type="term" value="C:membrane"/>
    <property type="evidence" value="ECO:0007669"/>
    <property type="project" value="UniProtKB-SubCell"/>
</dbReference>
<name>A0A0C2WWW8_SERVB</name>
<dbReference type="PANTHER" id="PTHR12483">
    <property type="entry name" value="SOLUTE CARRIER FAMILY 31 COPPER TRANSPORTERS"/>
    <property type="match status" value="1"/>
</dbReference>
<comment type="similarity">
    <text evidence="2 6">Belongs to the copper transporter (Ctr) (TC 1.A.56) family. SLC31A subfamily.</text>
</comment>